<proteinExistence type="predicted"/>
<evidence type="ECO:0000256" key="2">
    <source>
        <dbReference type="ARBA" id="ARBA00022692"/>
    </source>
</evidence>
<comment type="subcellular location">
    <subcellularLocation>
        <location evidence="1">Membrane</location>
        <topology evidence="1">Multi-pass membrane protein</topology>
    </subcellularLocation>
</comment>
<feature type="transmembrane region" description="Helical" evidence="6">
    <location>
        <begin position="197"/>
        <end position="219"/>
    </location>
</feature>
<feature type="transmembrane region" description="Helical" evidence="6">
    <location>
        <begin position="172"/>
        <end position="191"/>
    </location>
</feature>
<dbReference type="Pfam" id="PF03006">
    <property type="entry name" value="HlyIII"/>
    <property type="match status" value="1"/>
</dbReference>
<accession>A0A7R9TN51</accession>
<evidence type="ECO:0000256" key="4">
    <source>
        <dbReference type="ARBA" id="ARBA00023136"/>
    </source>
</evidence>
<keyword evidence="4 6" id="KW-0472">Membrane</keyword>
<dbReference type="GO" id="GO:0016020">
    <property type="term" value="C:membrane"/>
    <property type="evidence" value="ECO:0007669"/>
    <property type="project" value="UniProtKB-SubCell"/>
</dbReference>
<evidence type="ECO:0000256" key="3">
    <source>
        <dbReference type="ARBA" id="ARBA00022989"/>
    </source>
</evidence>
<keyword evidence="5" id="KW-0862">Zinc</keyword>
<dbReference type="EMBL" id="HBDZ01008618">
    <property type="protein sequence ID" value="CAD8240377.1"/>
    <property type="molecule type" value="Transcribed_RNA"/>
</dbReference>
<feature type="transmembrane region" description="Helical" evidence="6">
    <location>
        <begin position="137"/>
        <end position="160"/>
    </location>
</feature>
<feature type="transmembrane region" description="Helical" evidence="6">
    <location>
        <begin position="226"/>
        <end position="246"/>
    </location>
</feature>
<dbReference type="GO" id="GO:0009744">
    <property type="term" value="P:response to sucrose"/>
    <property type="evidence" value="ECO:0007669"/>
    <property type="project" value="UniProtKB-ARBA"/>
</dbReference>
<sequence>MPAHLRDGTRGEYAADAAVHVAGVVGGAAAVRWMWARAGASVSEVWAALLRALAPRDSGSDATDVSGANVLEAAVLVYGVGLMSMLLCSAAYNMLYWTPLGPALRRFDHAAIFLKIVSGYHPWLAATALKDWEWSPAVLGAVWTVGLTGVTIKLLLHVHLLSPALQRTVDNLSHAAYLLLGWTGGLIAWPVKHRVEFVPAALLLAGGLVYTVGFVFFRWESLKYQMAIWHACVLGGAALQFLALAMELELLERFKAGEATTGDGESAPMGFDAPLHDAIATAANAAEL</sequence>
<protein>
    <submittedName>
        <fullName evidence="7">Uncharacterized protein</fullName>
    </submittedName>
</protein>
<keyword evidence="5" id="KW-0479">Metal-binding</keyword>
<dbReference type="PANTHER" id="PTHR20855:SF3">
    <property type="entry name" value="LD03007P"/>
    <property type="match status" value="1"/>
</dbReference>
<evidence type="ECO:0000313" key="7">
    <source>
        <dbReference type="EMBL" id="CAD8240377.1"/>
    </source>
</evidence>
<dbReference type="InterPro" id="IPR004254">
    <property type="entry name" value="AdipoR/HlyIII-related"/>
</dbReference>
<gene>
    <name evidence="7" type="ORF">PCOL08062_LOCUS6590</name>
</gene>
<dbReference type="PANTHER" id="PTHR20855">
    <property type="entry name" value="ADIPOR/PROGESTIN RECEPTOR-RELATED"/>
    <property type="match status" value="1"/>
</dbReference>
<keyword evidence="3 6" id="KW-1133">Transmembrane helix</keyword>
<dbReference type="GO" id="GO:0046872">
    <property type="term" value="F:metal ion binding"/>
    <property type="evidence" value="ECO:0007669"/>
    <property type="project" value="UniProtKB-KW"/>
</dbReference>
<keyword evidence="2 6" id="KW-0812">Transmembrane</keyword>
<name>A0A7R9TN51_9VIRI</name>
<evidence type="ECO:0000256" key="1">
    <source>
        <dbReference type="ARBA" id="ARBA00004141"/>
    </source>
</evidence>
<organism evidence="7">
    <name type="scientific">Prasinoderma coloniale</name>
    <dbReference type="NCBI Taxonomy" id="156133"/>
    <lineage>
        <taxon>Eukaryota</taxon>
        <taxon>Viridiplantae</taxon>
        <taxon>Prasinodermophyta</taxon>
        <taxon>Prasinodermophyceae</taxon>
        <taxon>Prasinodermales</taxon>
        <taxon>Prasinodermaceae</taxon>
        <taxon>Prasinoderma</taxon>
    </lineage>
</organism>
<feature type="binding site" evidence="5">
    <location>
        <position position="230"/>
    </location>
    <ligand>
        <name>Zn(2+)</name>
        <dbReference type="ChEBI" id="CHEBI:29105"/>
    </ligand>
</feature>
<dbReference type="AlphaFoldDB" id="A0A7R9TN51"/>
<evidence type="ECO:0000256" key="6">
    <source>
        <dbReference type="SAM" id="Phobius"/>
    </source>
</evidence>
<feature type="transmembrane region" description="Helical" evidence="6">
    <location>
        <begin position="75"/>
        <end position="95"/>
    </location>
</feature>
<evidence type="ECO:0000256" key="5">
    <source>
        <dbReference type="PIRSR" id="PIRSR604254-1"/>
    </source>
</evidence>
<feature type="transmembrane region" description="Helical" evidence="6">
    <location>
        <begin position="107"/>
        <end position="125"/>
    </location>
</feature>
<reference evidence="7" key="1">
    <citation type="submission" date="2021-01" db="EMBL/GenBank/DDBJ databases">
        <authorList>
            <person name="Corre E."/>
            <person name="Pelletier E."/>
            <person name="Niang G."/>
            <person name="Scheremetjew M."/>
            <person name="Finn R."/>
            <person name="Kale V."/>
            <person name="Holt S."/>
            <person name="Cochrane G."/>
            <person name="Meng A."/>
            <person name="Brown T."/>
            <person name="Cohen L."/>
        </authorList>
    </citation>
    <scope>NUCLEOTIDE SEQUENCE</scope>
    <source>
        <strain evidence="7">CCMP1413</strain>
    </source>
</reference>